<protein>
    <submittedName>
        <fullName evidence="3">Uncharacterized protein</fullName>
    </submittedName>
</protein>
<keyword evidence="4" id="KW-1185">Reference proteome</keyword>
<dbReference type="SUPFAM" id="SSF50969">
    <property type="entry name" value="YVTN repeat-like/Quinoprotein amine dehydrogenase"/>
    <property type="match status" value="1"/>
</dbReference>
<dbReference type="AlphaFoldDB" id="A0A930YIZ9"/>
<reference evidence="3" key="1">
    <citation type="submission" date="2020-11" db="EMBL/GenBank/DDBJ databases">
        <title>Nocardioides sp. nov., isolated from Soil of Cynanchum wilfordii Hemsley rhizosphere.</title>
        <authorList>
            <person name="Lee J.-S."/>
            <person name="Suh M.K."/>
            <person name="Kim J.-S."/>
        </authorList>
    </citation>
    <scope>NUCLEOTIDE SEQUENCE</scope>
    <source>
        <strain evidence="3">KCTC 19275</strain>
    </source>
</reference>
<evidence type="ECO:0000313" key="4">
    <source>
        <dbReference type="Proteomes" id="UP000640489"/>
    </source>
</evidence>
<name>A0A930YIZ9_9ACTN</name>
<accession>A0A930YIZ9</accession>
<feature type="compositionally biased region" description="Low complexity" evidence="1">
    <location>
        <begin position="80"/>
        <end position="90"/>
    </location>
</feature>
<dbReference type="InterPro" id="IPR011044">
    <property type="entry name" value="Quino_amine_DH_bsu"/>
</dbReference>
<keyword evidence="2" id="KW-1133">Transmembrane helix</keyword>
<feature type="transmembrane region" description="Helical" evidence="2">
    <location>
        <begin position="39"/>
        <end position="62"/>
    </location>
</feature>
<comment type="caution">
    <text evidence="3">The sequence shown here is derived from an EMBL/GenBank/DDBJ whole genome shotgun (WGS) entry which is preliminary data.</text>
</comment>
<evidence type="ECO:0000313" key="3">
    <source>
        <dbReference type="EMBL" id="MBF4762210.1"/>
    </source>
</evidence>
<organism evidence="3 4">
    <name type="scientific">Nocardioides islandensis</name>
    <dbReference type="NCBI Taxonomy" id="433663"/>
    <lineage>
        <taxon>Bacteria</taxon>
        <taxon>Bacillati</taxon>
        <taxon>Actinomycetota</taxon>
        <taxon>Actinomycetes</taxon>
        <taxon>Propionibacteriales</taxon>
        <taxon>Nocardioidaceae</taxon>
        <taxon>Nocardioides</taxon>
    </lineage>
</organism>
<keyword evidence="2" id="KW-0472">Membrane</keyword>
<dbReference type="EMBL" id="JADKPN010000001">
    <property type="protein sequence ID" value="MBF4762210.1"/>
    <property type="molecule type" value="Genomic_DNA"/>
</dbReference>
<evidence type="ECO:0000256" key="1">
    <source>
        <dbReference type="SAM" id="MobiDB-lite"/>
    </source>
</evidence>
<gene>
    <name evidence="3" type="ORF">ISU07_03655</name>
</gene>
<sequence length="395" mass="42914">MTTPLRDALTQRINQVGPAHPDIEELVGLGEQRLRRRRLTAVAGAGAFVALAIALAIGGTALNRSADQNPGPIHRPPTNPHQTQTTTPTTTRQIVYSDHKIGTPGDTVHFGDRAVETGNDEVHLDVTDDGFLYTDRGGVWFSDGGTPEQVGSHLCAGLPTGEFGHFANRAVMSANSGSTVAWFDCTHQARPTLVVFDTSSRQEVARRPVAFCKEFCELVDVTDEYVYLNRGVYTGAPLPEYRFDLRANRLRASTPQEYAEDLRSQPRGLILGDDWQIGTPITGVGRSPSEDGPMRFDATGSRLIPVVSVNDRDQATSAFDTATRRVLRLRLPPGYHVGTTATFRLFNWLDDDTIALVGGRGDILTCQLSTGRCVLAVPGPDADTWRIVPGFPLPG</sequence>
<feature type="region of interest" description="Disordered" evidence="1">
    <location>
        <begin position="66"/>
        <end position="90"/>
    </location>
</feature>
<evidence type="ECO:0000256" key="2">
    <source>
        <dbReference type="SAM" id="Phobius"/>
    </source>
</evidence>
<proteinExistence type="predicted"/>
<keyword evidence="2" id="KW-0812">Transmembrane</keyword>
<dbReference type="RefSeq" id="WP_194705350.1">
    <property type="nucleotide sequence ID" value="NZ_JADKPN010000001.1"/>
</dbReference>
<dbReference type="Proteomes" id="UP000640489">
    <property type="component" value="Unassembled WGS sequence"/>
</dbReference>